<dbReference type="CDD" id="cd13132">
    <property type="entry name" value="MATE_eukaryotic"/>
    <property type="match status" value="1"/>
</dbReference>
<comment type="subcellular location">
    <subcellularLocation>
        <location evidence="1">Membrane</location>
        <topology evidence="1">Multi-pass membrane protein</topology>
    </subcellularLocation>
</comment>
<feature type="transmembrane region" description="Helical" evidence="7">
    <location>
        <begin position="248"/>
        <end position="271"/>
    </location>
</feature>
<name>A0A0C9X1S1_9AGAR</name>
<dbReference type="PANTHER" id="PTHR11206">
    <property type="entry name" value="MULTIDRUG RESISTANCE PROTEIN"/>
    <property type="match status" value="1"/>
</dbReference>
<dbReference type="OrthoDB" id="2126698at2759"/>
<reference evidence="9" key="2">
    <citation type="submission" date="2015-01" db="EMBL/GenBank/DDBJ databases">
        <title>Evolutionary Origins and Diversification of the Mycorrhizal Mutualists.</title>
        <authorList>
            <consortium name="DOE Joint Genome Institute"/>
            <consortium name="Mycorrhizal Genomics Consortium"/>
            <person name="Kohler A."/>
            <person name="Kuo A."/>
            <person name="Nagy L.G."/>
            <person name="Floudas D."/>
            <person name="Copeland A."/>
            <person name="Barry K.W."/>
            <person name="Cichocki N."/>
            <person name="Veneault-Fourrey C."/>
            <person name="LaButti K."/>
            <person name="Lindquist E.A."/>
            <person name="Lipzen A."/>
            <person name="Lundell T."/>
            <person name="Morin E."/>
            <person name="Murat C."/>
            <person name="Riley R."/>
            <person name="Ohm R."/>
            <person name="Sun H."/>
            <person name="Tunlid A."/>
            <person name="Henrissat B."/>
            <person name="Grigoriev I.V."/>
            <person name="Hibbett D.S."/>
            <person name="Martin F."/>
        </authorList>
    </citation>
    <scope>NUCLEOTIDE SEQUENCE [LARGE SCALE GENOMIC DNA]</scope>
    <source>
        <strain evidence="9">LaAM-08-1</strain>
    </source>
</reference>
<keyword evidence="4 7" id="KW-1133">Transmembrane helix</keyword>
<feature type="transmembrane region" description="Helical" evidence="7">
    <location>
        <begin position="505"/>
        <end position="528"/>
    </location>
</feature>
<organism evidence="8 9">
    <name type="scientific">Laccaria amethystina LaAM-08-1</name>
    <dbReference type="NCBI Taxonomy" id="1095629"/>
    <lineage>
        <taxon>Eukaryota</taxon>
        <taxon>Fungi</taxon>
        <taxon>Dikarya</taxon>
        <taxon>Basidiomycota</taxon>
        <taxon>Agaricomycotina</taxon>
        <taxon>Agaricomycetes</taxon>
        <taxon>Agaricomycetidae</taxon>
        <taxon>Agaricales</taxon>
        <taxon>Agaricineae</taxon>
        <taxon>Hydnangiaceae</taxon>
        <taxon>Laccaria</taxon>
    </lineage>
</organism>
<sequence length="565" mass="61893">MSSTYAYDQDPSSPSDYAVISRFSSSHEGPTDDLVSFGDDSTTGRRRGTFSYFDPQGDSKASTPPNENTPLISPPVPRVEEVGRHRSVEVGSSMVMFWEELRILIKYALPVFGTHLLEYSLVIVPVVSIGHLSTNALAAVSLGSMTASVTGFTVLQGFSGVLDTMLPSAWTSPHPELVGLWSQRMTVVMSASLIPMFLVWFNAETILLSLRQEPEVAHLASIYLRWVSLGLPAYAFNCISRRYFQSQGLFAVPTRIIFVVAPLNVFLNYILVWGPKPIQLGFIGAPIATAISFNLVSAISIIYGIFFVDRTAWCPLSRRMFTGLGLLVQLGSSGVVQLASEWWAWELAGLAASLYGPASLATQSILLGSSSITFQAPYALGVATSVRIGNLLGEQNATRAGMVAKTAIILAFVVSMIPSTMFLVFRNVWGYLFNDDPEVIALVASILPLVALFQVFDATSAVTGGIMRAMGKQFTGALLNLSAYYILGIPVGIWLAFWWDMKLHGLWIGLTLALVYCSVLGIIICLWSDWDYEVKKVMDRLKAEAKAREDTRMHGDRHEYSVSEV</sequence>
<evidence type="ECO:0000313" key="9">
    <source>
        <dbReference type="Proteomes" id="UP000054477"/>
    </source>
</evidence>
<keyword evidence="9" id="KW-1185">Reference proteome</keyword>
<dbReference type="HOGENOM" id="CLU_012893_1_2_1"/>
<evidence type="ECO:0000256" key="7">
    <source>
        <dbReference type="SAM" id="Phobius"/>
    </source>
</evidence>
<accession>A0A0C9X1S1</accession>
<evidence type="ECO:0000256" key="2">
    <source>
        <dbReference type="ARBA" id="ARBA00010199"/>
    </source>
</evidence>
<feature type="transmembrane region" description="Helical" evidence="7">
    <location>
        <begin position="477"/>
        <end position="499"/>
    </location>
</feature>
<feature type="compositionally biased region" description="Polar residues" evidence="6">
    <location>
        <begin position="59"/>
        <end position="71"/>
    </location>
</feature>
<feature type="transmembrane region" description="Helical" evidence="7">
    <location>
        <begin position="365"/>
        <end position="386"/>
    </location>
</feature>
<dbReference type="EMBL" id="KN838555">
    <property type="protein sequence ID" value="KIK06045.1"/>
    <property type="molecule type" value="Genomic_DNA"/>
</dbReference>
<dbReference type="Pfam" id="PF01554">
    <property type="entry name" value="MatE"/>
    <property type="match status" value="2"/>
</dbReference>
<dbReference type="GO" id="GO:0015297">
    <property type="term" value="F:antiporter activity"/>
    <property type="evidence" value="ECO:0007669"/>
    <property type="project" value="InterPro"/>
</dbReference>
<evidence type="ECO:0000256" key="1">
    <source>
        <dbReference type="ARBA" id="ARBA00004141"/>
    </source>
</evidence>
<feature type="region of interest" description="Disordered" evidence="6">
    <location>
        <begin position="1"/>
        <end position="77"/>
    </location>
</feature>
<dbReference type="AlphaFoldDB" id="A0A0C9X1S1"/>
<dbReference type="InterPro" id="IPR045069">
    <property type="entry name" value="MATE_euk"/>
</dbReference>
<evidence type="ECO:0000313" key="8">
    <source>
        <dbReference type="EMBL" id="KIK06045.1"/>
    </source>
</evidence>
<feature type="transmembrane region" description="Helical" evidence="7">
    <location>
        <begin position="320"/>
        <end position="345"/>
    </location>
</feature>
<comment type="similarity">
    <text evidence="2">Belongs to the multi antimicrobial extrusion (MATE) (TC 2.A.66.1) family.</text>
</comment>
<protein>
    <recommendedName>
        <fullName evidence="10">MATE efflux family protein</fullName>
    </recommendedName>
</protein>
<evidence type="ECO:0000256" key="3">
    <source>
        <dbReference type="ARBA" id="ARBA00022692"/>
    </source>
</evidence>
<gene>
    <name evidence="8" type="ORF">K443DRAFT_307708</name>
</gene>
<reference evidence="8 9" key="1">
    <citation type="submission" date="2014-04" db="EMBL/GenBank/DDBJ databases">
        <authorList>
            <consortium name="DOE Joint Genome Institute"/>
            <person name="Kuo A."/>
            <person name="Kohler A."/>
            <person name="Nagy L.G."/>
            <person name="Floudas D."/>
            <person name="Copeland A."/>
            <person name="Barry K.W."/>
            <person name="Cichocki N."/>
            <person name="Veneault-Fourrey C."/>
            <person name="LaButti K."/>
            <person name="Lindquist E.A."/>
            <person name="Lipzen A."/>
            <person name="Lundell T."/>
            <person name="Morin E."/>
            <person name="Murat C."/>
            <person name="Sun H."/>
            <person name="Tunlid A."/>
            <person name="Henrissat B."/>
            <person name="Grigoriev I.V."/>
            <person name="Hibbett D.S."/>
            <person name="Martin F."/>
            <person name="Nordberg H.P."/>
            <person name="Cantor M.N."/>
            <person name="Hua S.X."/>
        </authorList>
    </citation>
    <scope>NUCLEOTIDE SEQUENCE [LARGE SCALE GENOMIC DNA]</scope>
    <source>
        <strain evidence="8 9">LaAM-08-1</strain>
    </source>
</reference>
<dbReference type="GO" id="GO:0042910">
    <property type="term" value="F:xenobiotic transmembrane transporter activity"/>
    <property type="evidence" value="ECO:0007669"/>
    <property type="project" value="InterPro"/>
</dbReference>
<keyword evidence="5 7" id="KW-0472">Membrane</keyword>
<feature type="transmembrane region" description="Helical" evidence="7">
    <location>
        <begin position="187"/>
        <end position="210"/>
    </location>
</feature>
<feature type="compositionally biased region" description="Polar residues" evidence="6">
    <location>
        <begin position="1"/>
        <end position="15"/>
    </location>
</feature>
<feature type="transmembrane region" description="Helical" evidence="7">
    <location>
        <begin position="283"/>
        <end position="308"/>
    </location>
</feature>
<evidence type="ECO:0000256" key="4">
    <source>
        <dbReference type="ARBA" id="ARBA00022989"/>
    </source>
</evidence>
<proteinExistence type="inferred from homology"/>
<dbReference type="STRING" id="1095629.A0A0C9X1S1"/>
<feature type="transmembrane region" description="Helical" evidence="7">
    <location>
        <begin position="439"/>
        <end position="456"/>
    </location>
</feature>
<evidence type="ECO:0000256" key="5">
    <source>
        <dbReference type="ARBA" id="ARBA00023136"/>
    </source>
</evidence>
<dbReference type="NCBIfam" id="TIGR00797">
    <property type="entry name" value="matE"/>
    <property type="match status" value="1"/>
</dbReference>
<keyword evidence="3 7" id="KW-0812">Transmembrane</keyword>
<dbReference type="InterPro" id="IPR002528">
    <property type="entry name" value="MATE_fam"/>
</dbReference>
<dbReference type="GO" id="GO:0016020">
    <property type="term" value="C:membrane"/>
    <property type="evidence" value="ECO:0007669"/>
    <property type="project" value="UniProtKB-SubCell"/>
</dbReference>
<evidence type="ECO:0000256" key="6">
    <source>
        <dbReference type="SAM" id="MobiDB-lite"/>
    </source>
</evidence>
<feature type="transmembrane region" description="Helical" evidence="7">
    <location>
        <begin position="407"/>
        <end position="433"/>
    </location>
</feature>
<dbReference type="GO" id="GO:1990961">
    <property type="term" value="P:xenobiotic detoxification by transmembrane export across the plasma membrane"/>
    <property type="evidence" value="ECO:0007669"/>
    <property type="project" value="InterPro"/>
</dbReference>
<evidence type="ECO:0008006" key="10">
    <source>
        <dbReference type="Google" id="ProtNLM"/>
    </source>
</evidence>
<dbReference type="Proteomes" id="UP000054477">
    <property type="component" value="Unassembled WGS sequence"/>
</dbReference>